<dbReference type="RefSeq" id="WP_148542641.1">
    <property type="nucleotide sequence ID" value="NZ_VSDQ01000679.1"/>
</dbReference>
<dbReference type="EMBL" id="VSDQ01000679">
    <property type="protein sequence ID" value="TYA74082.1"/>
    <property type="molecule type" value="Genomic_DNA"/>
</dbReference>
<gene>
    <name evidence="3" type="ORF">FUA24_12095</name>
</gene>
<evidence type="ECO:0000313" key="4">
    <source>
        <dbReference type="Proteomes" id="UP000323930"/>
    </source>
</evidence>
<organism evidence="3 4">
    <name type="scientific">Seonamhaeicola marinus</name>
    <dbReference type="NCBI Taxonomy" id="1912246"/>
    <lineage>
        <taxon>Bacteria</taxon>
        <taxon>Pseudomonadati</taxon>
        <taxon>Bacteroidota</taxon>
        <taxon>Flavobacteriia</taxon>
        <taxon>Flavobacteriales</taxon>
        <taxon>Flavobacteriaceae</taxon>
    </lineage>
</organism>
<dbReference type="Proteomes" id="UP000323930">
    <property type="component" value="Unassembled WGS sequence"/>
</dbReference>
<keyword evidence="2" id="KW-1133">Transmembrane helix</keyword>
<dbReference type="AlphaFoldDB" id="A0A5D0HXA8"/>
<feature type="compositionally biased region" description="Basic and acidic residues" evidence="1">
    <location>
        <begin position="154"/>
        <end position="163"/>
    </location>
</feature>
<feature type="transmembrane region" description="Helical" evidence="2">
    <location>
        <begin position="47"/>
        <end position="67"/>
    </location>
</feature>
<name>A0A5D0HXA8_9FLAO</name>
<sequence>MSDKKHIDRLFQERFKDFEAAPSDAVWKNIEANLNNKKKKRRVIPIWWRYAGVAALLLLLLTVGGVFNGNDGQKPIEVVDTENQPSNSTNNAASETPDKLNTSTKNVVSNAQEEQDHINETNEIEPEEKPTYAKSNGSTLVTTNSSSSTSTTKNESKTHEDANLNKNNAAIVNKTSKEFDKTPNEPSKGLVANNVTKQKQNEDSSNTLANNNGKPQNNTFLENKVEEVAKTKTEENKDLTIEEALENNKELIENTKKLKRWTLAANAAPVYFNTLDQGSSLGPGFVNNSKSGEVNMSYGLAATYALSHKLKIRSGVNRVNLGYNTNNVIELRTAGFSANRSSFSNLDGVSVESNNDNIASDGNVSIVSGANLSNVPESLNSTSTTLNQAFGYIEVPVELQYAISTRKFGVNVIGGFSSFFLNNNSIFSESETGTRTFLGEASNLNKISYSANFGLGFNYKFTEKIDLNLEPMFKYQINTFNNTSGNFTPFIIGVYTGFAIKF</sequence>
<protein>
    <recommendedName>
        <fullName evidence="5">PorT family protein</fullName>
    </recommendedName>
</protein>
<feature type="compositionally biased region" description="Polar residues" evidence="1">
    <location>
        <begin position="164"/>
        <end position="174"/>
    </location>
</feature>
<accession>A0A5D0HXA8</accession>
<keyword evidence="4" id="KW-1185">Reference proteome</keyword>
<keyword evidence="2" id="KW-0472">Membrane</keyword>
<proteinExistence type="predicted"/>
<dbReference type="OrthoDB" id="1113942at2"/>
<reference evidence="3 4" key="1">
    <citation type="submission" date="2019-08" db="EMBL/GenBank/DDBJ databases">
        <title>Seonamhaeicola sediminis sp. nov., isolated from marine sediment.</title>
        <authorList>
            <person name="Cao W.R."/>
        </authorList>
    </citation>
    <scope>NUCLEOTIDE SEQUENCE [LARGE SCALE GENOMIC DNA]</scope>
    <source>
        <strain evidence="3 4">B011</strain>
    </source>
</reference>
<evidence type="ECO:0008006" key="5">
    <source>
        <dbReference type="Google" id="ProtNLM"/>
    </source>
</evidence>
<feature type="region of interest" description="Disordered" evidence="1">
    <location>
        <begin position="77"/>
        <end position="219"/>
    </location>
</feature>
<feature type="compositionally biased region" description="Polar residues" evidence="1">
    <location>
        <begin position="81"/>
        <end position="112"/>
    </location>
</feature>
<keyword evidence="2" id="KW-0812">Transmembrane</keyword>
<evidence type="ECO:0000256" key="1">
    <source>
        <dbReference type="SAM" id="MobiDB-lite"/>
    </source>
</evidence>
<feature type="compositionally biased region" description="Low complexity" evidence="1">
    <location>
        <begin position="135"/>
        <end position="153"/>
    </location>
</feature>
<evidence type="ECO:0000256" key="2">
    <source>
        <dbReference type="SAM" id="Phobius"/>
    </source>
</evidence>
<feature type="compositionally biased region" description="Polar residues" evidence="1">
    <location>
        <begin position="193"/>
        <end position="219"/>
    </location>
</feature>
<comment type="caution">
    <text evidence="3">The sequence shown here is derived from an EMBL/GenBank/DDBJ whole genome shotgun (WGS) entry which is preliminary data.</text>
</comment>
<evidence type="ECO:0000313" key="3">
    <source>
        <dbReference type="EMBL" id="TYA74082.1"/>
    </source>
</evidence>